<dbReference type="Proteomes" id="UP001497525">
    <property type="component" value="Unassembled WGS sequence"/>
</dbReference>
<dbReference type="GO" id="GO:0034476">
    <property type="term" value="P:U5 snRNA 3'-end processing"/>
    <property type="evidence" value="ECO:0007669"/>
    <property type="project" value="TreeGrafter"/>
</dbReference>
<organism evidence="8 9">
    <name type="scientific">Calicophoron daubneyi</name>
    <name type="common">Rumen fluke</name>
    <name type="synonym">Paramphistomum daubneyi</name>
    <dbReference type="NCBI Taxonomy" id="300641"/>
    <lineage>
        <taxon>Eukaryota</taxon>
        <taxon>Metazoa</taxon>
        <taxon>Spiralia</taxon>
        <taxon>Lophotrochozoa</taxon>
        <taxon>Platyhelminthes</taxon>
        <taxon>Trematoda</taxon>
        <taxon>Digenea</taxon>
        <taxon>Plagiorchiida</taxon>
        <taxon>Pronocephalata</taxon>
        <taxon>Paramphistomoidea</taxon>
        <taxon>Paramphistomidae</taxon>
        <taxon>Calicophoron</taxon>
    </lineage>
</organism>
<dbReference type="PANTHER" id="PTHR11097">
    <property type="entry name" value="EXOSOME COMPLEX EXONUCLEASE RIBOSOMAL RNA PROCESSING PROTEIN"/>
    <property type="match status" value="1"/>
</dbReference>
<evidence type="ECO:0000256" key="6">
    <source>
        <dbReference type="ARBA" id="ARBA00042523"/>
    </source>
</evidence>
<reference evidence="8" key="1">
    <citation type="submission" date="2024-06" db="EMBL/GenBank/DDBJ databases">
        <authorList>
            <person name="Liu X."/>
            <person name="Lenzi L."/>
            <person name="Haldenby T S."/>
            <person name="Uol C."/>
        </authorList>
    </citation>
    <scope>NUCLEOTIDE SEQUENCE</scope>
</reference>
<dbReference type="GO" id="GO:0000467">
    <property type="term" value="P:exonucleolytic trimming to generate mature 3'-end of 5.8S rRNA from tricistronic rRNA transcript (SSU-rRNA, 5.8S rRNA, LSU-rRNA)"/>
    <property type="evidence" value="ECO:0007669"/>
    <property type="project" value="TreeGrafter"/>
</dbReference>
<evidence type="ECO:0000256" key="1">
    <source>
        <dbReference type="ARBA" id="ARBA00004496"/>
    </source>
</evidence>
<dbReference type="AlphaFoldDB" id="A0AAV2TED5"/>
<accession>A0AAV2TED5</accession>
<dbReference type="SUPFAM" id="SSF54211">
    <property type="entry name" value="Ribosomal protein S5 domain 2-like"/>
    <property type="match status" value="1"/>
</dbReference>
<dbReference type="Gene3D" id="3.30.230.70">
    <property type="entry name" value="GHMP Kinase, N-terminal domain"/>
    <property type="match status" value="1"/>
</dbReference>
<evidence type="ECO:0000256" key="2">
    <source>
        <dbReference type="ARBA" id="ARBA00004604"/>
    </source>
</evidence>
<dbReference type="InterPro" id="IPR020568">
    <property type="entry name" value="Ribosomal_Su5_D2-typ_SF"/>
</dbReference>
<comment type="caution">
    <text evidence="8">The sequence shown here is derived from an EMBL/GenBank/DDBJ whole genome shotgun (WGS) entry which is preliminary data.</text>
</comment>
<dbReference type="InterPro" id="IPR001247">
    <property type="entry name" value="ExoRNase_PH_dom1"/>
</dbReference>
<dbReference type="PANTHER" id="PTHR11097:SF8">
    <property type="entry name" value="EXOSOME COMPLEX COMPONENT RRP42"/>
    <property type="match status" value="1"/>
</dbReference>
<name>A0AAV2TED5_CALDB</name>
<dbReference type="InterPro" id="IPR027408">
    <property type="entry name" value="PNPase/RNase_PH_dom_sf"/>
</dbReference>
<dbReference type="GO" id="GO:0071038">
    <property type="term" value="P:TRAMP-dependent tRNA surveillance pathway"/>
    <property type="evidence" value="ECO:0007669"/>
    <property type="project" value="TreeGrafter"/>
</dbReference>
<dbReference type="InterPro" id="IPR050590">
    <property type="entry name" value="Exosome_comp_Rrp42_subfam"/>
</dbReference>
<evidence type="ECO:0000313" key="8">
    <source>
        <dbReference type="EMBL" id="CAL5134494.1"/>
    </source>
</evidence>
<keyword evidence="4" id="KW-0963">Cytoplasm</keyword>
<dbReference type="EMBL" id="CAXLJL010000201">
    <property type="protein sequence ID" value="CAL5134494.1"/>
    <property type="molecule type" value="Genomic_DNA"/>
</dbReference>
<feature type="domain" description="Exoribonuclease phosphorolytic" evidence="7">
    <location>
        <begin position="33"/>
        <end position="168"/>
    </location>
</feature>
<gene>
    <name evidence="8" type="ORF">CDAUBV1_LOCUS7868</name>
</gene>
<evidence type="ECO:0000256" key="3">
    <source>
        <dbReference type="ARBA" id="ARBA00006678"/>
    </source>
</evidence>
<dbReference type="GO" id="GO:0034475">
    <property type="term" value="P:U4 snRNA 3'-end processing"/>
    <property type="evidence" value="ECO:0007669"/>
    <property type="project" value="TreeGrafter"/>
</dbReference>
<proteinExistence type="inferred from homology"/>
<dbReference type="GO" id="GO:0005730">
    <property type="term" value="C:nucleolus"/>
    <property type="evidence" value="ECO:0007669"/>
    <property type="project" value="UniProtKB-SubCell"/>
</dbReference>
<protein>
    <recommendedName>
        <fullName evidence="6">Ribosomal RNA-processing protein 42</fullName>
    </recommendedName>
</protein>
<dbReference type="GO" id="GO:0000177">
    <property type="term" value="C:cytoplasmic exosome (RNase complex)"/>
    <property type="evidence" value="ECO:0007669"/>
    <property type="project" value="TreeGrafter"/>
</dbReference>
<evidence type="ECO:0000259" key="7">
    <source>
        <dbReference type="Pfam" id="PF01138"/>
    </source>
</evidence>
<dbReference type="GO" id="GO:0071035">
    <property type="term" value="P:nuclear polyadenylation-dependent rRNA catabolic process"/>
    <property type="evidence" value="ECO:0007669"/>
    <property type="project" value="TreeGrafter"/>
</dbReference>
<keyword evidence="5" id="KW-0271">Exosome</keyword>
<sequence length="309" mass="33773">MADINLLKPVTVFEQLFERTVCLDGRDPLCHAPLRVSAHVLPSCSGSSFVKIGHTEVICGVKVKVLPENVNGGRVVCNVELNDLASRNVHPAFSTSIRAQTLSSVLQRIIDTIACPDLASQLNIYTDAKEPVASYLLKLDVIVVVDDGCLLDACLPAALVALSCARWPKLIASSPCHYNTTLSESYRPSACNEFISVKLSEWPLSLSFCVLAPHLRNPDSCPLIVQPSKRESTLWDTDACELRVTLNANKRFFDMYMVNSVLSNLTGYICPSHSQGDAKSSLWEAVFRASTTFSAHMKDAINSCLEVSV</sequence>
<dbReference type="GO" id="GO:0035925">
    <property type="term" value="F:mRNA 3'-UTR AU-rich region binding"/>
    <property type="evidence" value="ECO:0007669"/>
    <property type="project" value="TreeGrafter"/>
</dbReference>
<evidence type="ECO:0000313" key="9">
    <source>
        <dbReference type="Proteomes" id="UP001497525"/>
    </source>
</evidence>
<dbReference type="GO" id="GO:0000176">
    <property type="term" value="C:nuclear exosome (RNase complex)"/>
    <property type="evidence" value="ECO:0007669"/>
    <property type="project" value="TreeGrafter"/>
</dbReference>
<comment type="similarity">
    <text evidence="3">Belongs to the RNase PH family.</text>
</comment>
<dbReference type="Pfam" id="PF01138">
    <property type="entry name" value="RNase_PH"/>
    <property type="match status" value="1"/>
</dbReference>
<evidence type="ECO:0000256" key="5">
    <source>
        <dbReference type="ARBA" id="ARBA00022835"/>
    </source>
</evidence>
<comment type="subcellular location">
    <subcellularLocation>
        <location evidence="1">Cytoplasm</location>
    </subcellularLocation>
    <subcellularLocation>
        <location evidence="2">Nucleus</location>
        <location evidence="2">Nucleolus</location>
    </subcellularLocation>
</comment>
<evidence type="ECO:0000256" key="4">
    <source>
        <dbReference type="ARBA" id="ARBA00022490"/>
    </source>
</evidence>
<dbReference type="GO" id="GO:0071028">
    <property type="term" value="P:nuclear mRNA surveillance"/>
    <property type="evidence" value="ECO:0007669"/>
    <property type="project" value="TreeGrafter"/>
</dbReference>
<dbReference type="GO" id="GO:0034473">
    <property type="term" value="P:U1 snRNA 3'-end processing"/>
    <property type="evidence" value="ECO:0007669"/>
    <property type="project" value="TreeGrafter"/>
</dbReference>
<dbReference type="GO" id="GO:0016075">
    <property type="term" value="P:rRNA catabolic process"/>
    <property type="evidence" value="ECO:0007669"/>
    <property type="project" value="TreeGrafter"/>
</dbReference>